<dbReference type="PATRIC" id="fig|28037.95.peg.428"/>
<evidence type="ECO:0008006" key="3">
    <source>
        <dbReference type="Google" id="ProtNLM"/>
    </source>
</evidence>
<comment type="caution">
    <text evidence="1">The sequence shown here is derived from an EMBL/GenBank/DDBJ whole genome shotgun (WGS) entry which is preliminary data.</text>
</comment>
<organism evidence="1 2">
    <name type="scientific">Streptococcus mitis</name>
    <dbReference type="NCBI Taxonomy" id="28037"/>
    <lineage>
        <taxon>Bacteria</taxon>
        <taxon>Bacillati</taxon>
        <taxon>Bacillota</taxon>
        <taxon>Bacilli</taxon>
        <taxon>Lactobacillales</taxon>
        <taxon>Streptococcaceae</taxon>
        <taxon>Streptococcus</taxon>
        <taxon>Streptococcus mitis group</taxon>
    </lineage>
</organism>
<reference evidence="1 2" key="1">
    <citation type="submission" date="2014-05" db="EMBL/GenBank/DDBJ databases">
        <authorList>
            <person name="Daugherty S.C."/>
            <person name="Tallon L.J."/>
            <person name="Sadzewicz L."/>
            <person name="Kilian M."/>
            <person name="Tettelin H."/>
        </authorList>
    </citation>
    <scope>NUCLEOTIDE SEQUENCE [LARGE SCALE GENOMIC DNA]</scope>
    <source>
        <strain evidence="1 2">SK629</strain>
    </source>
</reference>
<protein>
    <recommendedName>
        <fullName evidence="3">Repressor</fullName>
    </recommendedName>
</protein>
<dbReference type="EMBL" id="JPFU01000005">
    <property type="protein sequence ID" value="KEQ37731.1"/>
    <property type="molecule type" value="Genomic_DNA"/>
</dbReference>
<evidence type="ECO:0000313" key="1">
    <source>
        <dbReference type="EMBL" id="KEQ37731.1"/>
    </source>
</evidence>
<gene>
    <name evidence="1" type="ORF">SK629_0467</name>
</gene>
<evidence type="ECO:0000313" key="2">
    <source>
        <dbReference type="Proteomes" id="UP000028090"/>
    </source>
</evidence>
<proteinExistence type="predicted"/>
<dbReference type="AlphaFoldDB" id="A0A081Q458"/>
<name>A0A081Q458_STRMT</name>
<accession>A0A081Q458</accession>
<sequence length="70" mass="7842">MLEKKGGTSLLITSTQAKAIRRKQADKKLTAKQAGEEIGVSQVTYRKIRDGGEVKPSIYQKAMQWLAEDY</sequence>
<dbReference type="Proteomes" id="UP000028090">
    <property type="component" value="Unassembled WGS sequence"/>
</dbReference>